<keyword evidence="1" id="KW-0812">Transmembrane</keyword>
<dbReference type="PRINTS" id="PR00834">
    <property type="entry name" value="PROTEASES2C"/>
</dbReference>
<dbReference type="GO" id="GO:0004252">
    <property type="term" value="F:serine-type endopeptidase activity"/>
    <property type="evidence" value="ECO:0007669"/>
    <property type="project" value="InterPro"/>
</dbReference>
<keyword evidence="1" id="KW-0472">Membrane</keyword>
<evidence type="ECO:0000313" key="3">
    <source>
        <dbReference type="Proteomes" id="UP000006443"/>
    </source>
</evidence>
<proteinExistence type="predicted"/>
<protein>
    <recommendedName>
        <fullName evidence="4">Peptidase S1 and S6 chymotrypsin/Hap</fullName>
    </recommendedName>
</protein>
<dbReference type="EMBL" id="ACJM01000012">
    <property type="protein sequence ID" value="EEG76809.1"/>
    <property type="molecule type" value="Genomic_DNA"/>
</dbReference>
<dbReference type="AlphaFoldDB" id="C0GIE8"/>
<dbReference type="RefSeq" id="WP_008517487.1">
    <property type="nucleotide sequence ID" value="NZ_ACJM01000012.1"/>
</dbReference>
<dbReference type="PANTHER" id="PTHR22939">
    <property type="entry name" value="SERINE PROTEASE FAMILY S1C HTRA-RELATED"/>
    <property type="match status" value="1"/>
</dbReference>
<evidence type="ECO:0000313" key="2">
    <source>
        <dbReference type="EMBL" id="EEG76809.1"/>
    </source>
</evidence>
<dbReference type="Proteomes" id="UP000006443">
    <property type="component" value="Unassembled WGS sequence"/>
</dbReference>
<name>C0GIE8_DETAL</name>
<organism evidence="2 3">
    <name type="scientific">Dethiobacter alkaliphilus AHT 1</name>
    <dbReference type="NCBI Taxonomy" id="555088"/>
    <lineage>
        <taxon>Bacteria</taxon>
        <taxon>Bacillati</taxon>
        <taxon>Bacillota</taxon>
        <taxon>Dethiobacteria</taxon>
        <taxon>Dethiobacterales</taxon>
        <taxon>Dethiobacteraceae</taxon>
        <taxon>Dethiobacter</taxon>
    </lineage>
</organism>
<dbReference type="GO" id="GO:0006508">
    <property type="term" value="P:proteolysis"/>
    <property type="evidence" value="ECO:0007669"/>
    <property type="project" value="InterPro"/>
</dbReference>
<evidence type="ECO:0008006" key="4">
    <source>
        <dbReference type="Google" id="ProtNLM"/>
    </source>
</evidence>
<evidence type="ECO:0000256" key="1">
    <source>
        <dbReference type="SAM" id="Phobius"/>
    </source>
</evidence>
<dbReference type="OrthoDB" id="9766361at2"/>
<keyword evidence="1" id="KW-1133">Transmembrane helix</keyword>
<comment type="caution">
    <text evidence="2">The sequence shown here is derived from an EMBL/GenBank/DDBJ whole genome shotgun (WGS) entry which is preliminary data.</text>
</comment>
<dbReference type="InterPro" id="IPR009003">
    <property type="entry name" value="Peptidase_S1_PA"/>
</dbReference>
<feature type="transmembrane region" description="Helical" evidence="1">
    <location>
        <begin position="51"/>
        <end position="74"/>
    </location>
</feature>
<sequence>MKKEQEFWKVKAKGKTGQDLDEELIRELNNKYAQDDEPAKNRGLGQKVFKLLVILTVLAYLALALNQLLAVYTLPSLDFVHRSRELVQDQQMQQLREAVVEISVGNSGGTGFNVEQDGRIITNYHVVDNAGLITVRFPQGPPYAGTVSAVFPQVDLAIIEIEGQDLPVIETDPKAQPGPGDEVTVIGNPLWYSHIVAKGEVAGETTLTGWETPVLRVKAPIHRGSSGSPVIDSSGKAVAVIFATSTQSAGDEIIGLAVPVHHIYE</sequence>
<dbReference type="Pfam" id="PF13365">
    <property type="entry name" value="Trypsin_2"/>
    <property type="match status" value="1"/>
</dbReference>
<gene>
    <name evidence="2" type="ORF">DealDRAFT_2257</name>
</gene>
<dbReference type="InterPro" id="IPR043504">
    <property type="entry name" value="Peptidase_S1_PA_chymotrypsin"/>
</dbReference>
<dbReference type="SUPFAM" id="SSF50494">
    <property type="entry name" value="Trypsin-like serine proteases"/>
    <property type="match status" value="1"/>
</dbReference>
<dbReference type="InterPro" id="IPR001940">
    <property type="entry name" value="Peptidase_S1C"/>
</dbReference>
<dbReference type="eggNOG" id="COG0265">
    <property type="taxonomic scope" value="Bacteria"/>
</dbReference>
<keyword evidence="3" id="KW-1185">Reference proteome</keyword>
<accession>C0GIE8</accession>
<dbReference type="PANTHER" id="PTHR22939:SF129">
    <property type="entry name" value="SERINE PROTEASE HTRA2, MITOCHONDRIAL"/>
    <property type="match status" value="1"/>
</dbReference>
<dbReference type="STRING" id="555088.DealDRAFT_2257"/>
<reference evidence="2 3" key="1">
    <citation type="submission" date="2009-02" db="EMBL/GenBank/DDBJ databases">
        <title>Sequencing of the draft genome and assembly of Dethiobacter alkaliphilus AHT 1.</title>
        <authorList>
            <consortium name="US DOE Joint Genome Institute (JGI-PGF)"/>
            <person name="Lucas S."/>
            <person name="Copeland A."/>
            <person name="Lapidus A."/>
            <person name="Glavina del Rio T."/>
            <person name="Dalin E."/>
            <person name="Tice H."/>
            <person name="Bruce D."/>
            <person name="Goodwin L."/>
            <person name="Pitluck S."/>
            <person name="Larimer F."/>
            <person name="Land M.L."/>
            <person name="Hauser L."/>
            <person name="Muyzer G."/>
        </authorList>
    </citation>
    <scope>NUCLEOTIDE SEQUENCE [LARGE SCALE GENOMIC DNA]</scope>
    <source>
        <strain evidence="2 3">AHT 1</strain>
    </source>
</reference>
<dbReference type="Gene3D" id="2.40.10.10">
    <property type="entry name" value="Trypsin-like serine proteases"/>
    <property type="match status" value="2"/>
</dbReference>